<dbReference type="Proteomes" id="UP000271087">
    <property type="component" value="Unassembled WGS sequence"/>
</dbReference>
<dbReference type="AlphaFoldDB" id="A0A3P7N1W7"/>
<evidence type="ECO:0000256" key="1">
    <source>
        <dbReference type="SAM" id="MobiDB-lite"/>
    </source>
</evidence>
<keyword evidence="3" id="KW-1185">Reference proteome</keyword>
<gene>
    <name evidence="2" type="ORF">NOO_LOCUS13710</name>
</gene>
<organism evidence="2 3">
    <name type="scientific">Onchocerca ochengi</name>
    <name type="common">Filarial nematode worm</name>
    <dbReference type="NCBI Taxonomy" id="42157"/>
    <lineage>
        <taxon>Eukaryota</taxon>
        <taxon>Metazoa</taxon>
        <taxon>Ecdysozoa</taxon>
        <taxon>Nematoda</taxon>
        <taxon>Chromadorea</taxon>
        <taxon>Rhabditida</taxon>
        <taxon>Spirurina</taxon>
        <taxon>Spiruromorpha</taxon>
        <taxon>Filarioidea</taxon>
        <taxon>Onchocercidae</taxon>
        <taxon>Onchocerca</taxon>
    </lineage>
</organism>
<protein>
    <submittedName>
        <fullName evidence="2">Uncharacterized protein</fullName>
    </submittedName>
</protein>
<proteinExistence type="predicted"/>
<evidence type="ECO:0000313" key="2">
    <source>
        <dbReference type="EMBL" id="VDN04679.1"/>
    </source>
</evidence>
<accession>A0A3P7N1W7</accession>
<dbReference type="EMBL" id="UYRW01017918">
    <property type="protein sequence ID" value="VDN04679.1"/>
    <property type="molecule type" value="Genomic_DNA"/>
</dbReference>
<feature type="region of interest" description="Disordered" evidence="1">
    <location>
        <begin position="1"/>
        <end position="22"/>
    </location>
</feature>
<name>A0A3P7N1W7_ONCOC</name>
<evidence type="ECO:0000313" key="3">
    <source>
        <dbReference type="Proteomes" id="UP000271087"/>
    </source>
</evidence>
<sequence>DDHNDKGHQQFFSNPEMDDFEK</sequence>
<feature type="non-terminal residue" evidence="2">
    <location>
        <position position="1"/>
    </location>
</feature>
<reference evidence="2 3" key="1">
    <citation type="submission" date="2018-08" db="EMBL/GenBank/DDBJ databases">
        <authorList>
            <person name="Laetsch R D."/>
            <person name="Stevens L."/>
            <person name="Kumar S."/>
            <person name="Blaxter L. M."/>
        </authorList>
    </citation>
    <scope>NUCLEOTIDE SEQUENCE [LARGE SCALE GENOMIC DNA]</scope>
</reference>